<sequence>MRALISLAAGAAVLALAGQAAAAEPSVKIKDAVARVTIIPEARGDVKVEFLTTNGRLPLEVRKVGGQTIVDGNLRLKRIQSCNSRGEGSAVRVRDLGEVQWRDIPQIAIRVPMNVSVGASGAVYGSVGRSDSVELANAGCGDWTIANTRGKLEISLAGSGDTKAGSAAKAEINLAGSGDISLQDVSDLEVSIAGSGDVKAAALRGGDLDVSIAGSGGVKITGGRARDIDVSIMGSGDVNFGGEADRVSLSVAGSGDIRVAKVNGSVKKSAMGSGNIYIGQ</sequence>
<dbReference type="RefSeq" id="WP_101715807.1">
    <property type="nucleotide sequence ID" value="NZ_CP026100.1"/>
</dbReference>
<dbReference type="Gene3D" id="2.160.20.120">
    <property type="match status" value="2"/>
</dbReference>
<dbReference type="InterPro" id="IPR021255">
    <property type="entry name" value="DUF2807"/>
</dbReference>
<dbReference type="KEGG" id="cfh:C1707_13575"/>
<protein>
    <recommendedName>
        <fullName evidence="2">Putative auto-transporter adhesin head GIN domain-containing protein</fullName>
    </recommendedName>
</protein>
<reference evidence="4 5" key="1">
    <citation type="submission" date="2017-12" db="EMBL/GenBank/DDBJ databases">
        <title>The genome sequence of Caulobacter flavus CGMCC1 15093.</title>
        <authorList>
            <person name="Gao J."/>
            <person name="Mao X."/>
            <person name="Sun J."/>
        </authorList>
    </citation>
    <scope>NUCLEOTIDE SEQUENCE [LARGE SCALE GENOMIC DNA]</scope>
    <source>
        <strain evidence="4 5">CGMCC1 15093</strain>
    </source>
</reference>
<evidence type="ECO:0000259" key="2">
    <source>
        <dbReference type="Pfam" id="PF10988"/>
    </source>
</evidence>
<organism evidence="4 5">
    <name type="scientific">Caulobacter flavus</name>
    <dbReference type="NCBI Taxonomy" id="1679497"/>
    <lineage>
        <taxon>Bacteria</taxon>
        <taxon>Pseudomonadati</taxon>
        <taxon>Pseudomonadota</taxon>
        <taxon>Alphaproteobacteria</taxon>
        <taxon>Caulobacterales</taxon>
        <taxon>Caulobacteraceae</taxon>
        <taxon>Caulobacter</taxon>
    </lineage>
</organism>
<feature type="domain" description="Putative auto-transporter adhesin head GIN" evidence="2">
    <location>
        <begin position="171"/>
        <end position="278"/>
    </location>
</feature>
<feature type="chain" id="PRO_5044577597" description="Putative auto-transporter adhesin head GIN domain-containing protein" evidence="1">
    <location>
        <begin position="23"/>
        <end position="280"/>
    </location>
</feature>
<dbReference type="Proteomes" id="UP000281192">
    <property type="component" value="Chromosome"/>
</dbReference>
<gene>
    <name evidence="3" type="ORF">C1707_13575</name>
    <name evidence="4" type="ORF">CFHF_25915</name>
</gene>
<dbReference type="OrthoDB" id="7184708at2"/>
<proteinExistence type="predicted"/>
<evidence type="ECO:0000313" key="6">
    <source>
        <dbReference type="Proteomes" id="UP000281192"/>
    </source>
</evidence>
<keyword evidence="6" id="KW-1185">Reference proteome</keyword>
<dbReference type="Proteomes" id="UP000234483">
    <property type="component" value="Unassembled WGS sequence"/>
</dbReference>
<keyword evidence="1" id="KW-0732">Signal</keyword>
<reference evidence="3 6" key="2">
    <citation type="submission" date="2018-01" db="EMBL/GenBank/DDBJ databases">
        <title>Complete genome sequence of Caulobacter flavus RHGG3.</title>
        <authorList>
            <person name="Yang E."/>
        </authorList>
    </citation>
    <scope>NUCLEOTIDE SEQUENCE [LARGE SCALE GENOMIC DNA]</scope>
    <source>
        <strain evidence="3 6">RHGG3</strain>
    </source>
</reference>
<evidence type="ECO:0000313" key="3">
    <source>
        <dbReference type="EMBL" id="AYV47206.1"/>
    </source>
</evidence>
<accession>A0A2N5CKS9</accession>
<dbReference type="Pfam" id="PF10988">
    <property type="entry name" value="DUF2807"/>
    <property type="match status" value="1"/>
</dbReference>
<dbReference type="AlphaFoldDB" id="A0A2N5CKS9"/>
<evidence type="ECO:0000313" key="4">
    <source>
        <dbReference type="EMBL" id="PLR06169.1"/>
    </source>
</evidence>
<name>A0A2N5CKS9_9CAUL</name>
<dbReference type="EMBL" id="CP026100">
    <property type="protein sequence ID" value="AYV47206.1"/>
    <property type="molecule type" value="Genomic_DNA"/>
</dbReference>
<evidence type="ECO:0000256" key="1">
    <source>
        <dbReference type="SAM" id="SignalP"/>
    </source>
</evidence>
<dbReference type="EMBL" id="PJRQ01000054">
    <property type="protein sequence ID" value="PLR06169.1"/>
    <property type="molecule type" value="Genomic_DNA"/>
</dbReference>
<evidence type="ECO:0000313" key="5">
    <source>
        <dbReference type="Proteomes" id="UP000234483"/>
    </source>
</evidence>
<feature type="signal peptide" evidence="1">
    <location>
        <begin position="1"/>
        <end position="22"/>
    </location>
</feature>